<accession>A0A220UQ23</accession>
<dbReference type="Pfam" id="PF09836">
    <property type="entry name" value="DUF2063"/>
    <property type="match status" value="1"/>
</dbReference>
<evidence type="ECO:0000259" key="1">
    <source>
        <dbReference type="Pfam" id="PF09836"/>
    </source>
</evidence>
<dbReference type="EMBL" id="CP022358">
    <property type="protein sequence ID" value="ASK70215.1"/>
    <property type="molecule type" value="Genomic_DNA"/>
</dbReference>
<name>A0A220UQ23_9GAMM</name>
<gene>
    <name evidence="2" type="ORF">CF168_15925</name>
</gene>
<reference evidence="2 3" key="1">
    <citation type="submission" date="2017-07" db="EMBL/GenBank/DDBJ databases">
        <title>Phenotypical and genomic characterization of a clinical isolate of Shewanella bicestrii sp. nov. producing an extended-spectrum beta-lactamase and a new oxacillinase variant.</title>
        <authorList>
            <person name="Jousset A.B."/>
            <person name="Bonnin R.A."/>
            <person name="Girlich D."/>
            <person name="Dabos L."/>
            <person name="Potron A."/>
            <person name="Dortet L."/>
            <person name="Glaser P."/>
            <person name="Naas T."/>
        </authorList>
    </citation>
    <scope>NUCLEOTIDE SEQUENCE [LARGE SCALE GENOMIC DNA]</scope>
    <source>
        <strain evidence="2 3">JAB-1</strain>
    </source>
</reference>
<keyword evidence="3" id="KW-1185">Reference proteome</keyword>
<dbReference type="Proteomes" id="UP000198367">
    <property type="component" value="Chromosome"/>
</dbReference>
<dbReference type="AlphaFoldDB" id="A0A220UQ23"/>
<evidence type="ECO:0000313" key="2">
    <source>
        <dbReference type="EMBL" id="ASK70215.1"/>
    </source>
</evidence>
<dbReference type="KEGG" id="sbj:CF168_15925"/>
<proteinExistence type="predicted"/>
<protein>
    <submittedName>
        <fullName evidence="2">DUF2063 domain-containing protein</fullName>
    </submittedName>
</protein>
<dbReference type="RefSeq" id="WP_089068305.1">
    <property type="nucleotide sequence ID" value="NZ_CP022358.1"/>
</dbReference>
<evidence type="ECO:0000313" key="3">
    <source>
        <dbReference type="Proteomes" id="UP000198367"/>
    </source>
</evidence>
<dbReference type="InterPro" id="IPR018640">
    <property type="entry name" value="DUF2063"/>
</dbReference>
<feature type="domain" description="Putative DNA-binding" evidence="1">
    <location>
        <begin position="6"/>
        <end position="108"/>
    </location>
</feature>
<sequence length="271" mass="30989">MSQLREIQQQFMDYLLASAAQTPIPETIEKPFSDKVAEQGGVGRDIRMQIYANAYRIRLTEVLDTDHEILGLYLGDDLFARMANGYIAHQPSRFTSLRQFADALPDYLASDAFFSQYPIISDIARFERRLLNTFDAKDEQRASFAALQSLPADAWPYCQLRFHPSVQLFECASNAVETWQALKHQQVPPAPDYQGKRAWLLWRGESRLTEFISLAEYQLTLIQGFIHGANIAEQCELMLAFFSPEEAMQQLLQALQAWFQLGLILSVQPND</sequence>
<organism evidence="2 3">
    <name type="scientific">Shewanella bicestrii</name>
    <dbReference type="NCBI Taxonomy" id="2018305"/>
    <lineage>
        <taxon>Bacteria</taxon>
        <taxon>Pseudomonadati</taxon>
        <taxon>Pseudomonadota</taxon>
        <taxon>Gammaproteobacteria</taxon>
        <taxon>Alteromonadales</taxon>
        <taxon>Shewanellaceae</taxon>
        <taxon>Shewanella</taxon>
    </lineage>
</organism>